<gene>
    <name evidence="2" type="ORF">SCF082_LOCUS47641</name>
</gene>
<dbReference type="Pfam" id="PF04784">
    <property type="entry name" value="DUF547"/>
    <property type="match status" value="1"/>
</dbReference>
<keyword evidence="3" id="KW-1185">Reference proteome</keyword>
<dbReference type="PANTHER" id="PTHR46361">
    <property type="entry name" value="ELECTRON CARRIER/ PROTEIN DISULFIDE OXIDOREDUCTASE"/>
    <property type="match status" value="1"/>
</dbReference>
<feature type="domain" description="DUF547" evidence="1">
    <location>
        <begin position="357"/>
        <end position="489"/>
    </location>
</feature>
<dbReference type="PANTHER" id="PTHR46361:SF3">
    <property type="entry name" value="ELECTRON CARRIER_ PROTEIN DISULFIDE OXIDOREDUCTASE"/>
    <property type="match status" value="1"/>
</dbReference>
<evidence type="ECO:0000259" key="1">
    <source>
        <dbReference type="Pfam" id="PF04784"/>
    </source>
</evidence>
<organism evidence="2 3">
    <name type="scientific">Durusdinium trenchii</name>
    <dbReference type="NCBI Taxonomy" id="1381693"/>
    <lineage>
        <taxon>Eukaryota</taxon>
        <taxon>Sar</taxon>
        <taxon>Alveolata</taxon>
        <taxon>Dinophyceae</taxon>
        <taxon>Suessiales</taxon>
        <taxon>Symbiodiniaceae</taxon>
        <taxon>Durusdinium</taxon>
    </lineage>
</organism>
<proteinExistence type="predicted"/>
<feature type="non-terminal residue" evidence="2">
    <location>
        <position position="1"/>
    </location>
</feature>
<evidence type="ECO:0000313" key="2">
    <source>
        <dbReference type="EMBL" id="CAK9101915.1"/>
    </source>
</evidence>
<dbReference type="EMBL" id="CAXAMM010041927">
    <property type="protein sequence ID" value="CAK9101915.1"/>
    <property type="molecule type" value="Genomic_DNA"/>
</dbReference>
<evidence type="ECO:0000313" key="3">
    <source>
        <dbReference type="Proteomes" id="UP001642464"/>
    </source>
</evidence>
<comment type="caution">
    <text evidence="2">The sequence shown here is derived from an EMBL/GenBank/DDBJ whole genome shotgun (WGS) entry which is preliminary data.</text>
</comment>
<accession>A0ABP0RP73</accession>
<name>A0ABP0RP73_9DINO</name>
<reference evidence="2 3" key="1">
    <citation type="submission" date="2024-02" db="EMBL/GenBank/DDBJ databases">
        <authorList>
            <person name="Chen Y."/>
            <person name="Shah S."/>
            <person name="Dougan E. K."/>
            <person name="Thang M."/>
            <person name="Chan C."/>
        </authorList>
    </citation>
    <scope>NUCLEOTIDE SEQUENCE [LARGE SCALE GENOMIC DNA]</scope>
</reference>
<protein>
    <submittedName>
        <fullName evidence="2">SCL-interrupting locus protein-like</fullName>
    </submittedName>
</protein>
<dbReference type="InterPro" id="IPR006869">
    <property type="entry name" value="DUF547"/>
</dbReference>
<sequence>LFLQSRESFSLPGLPPVRFDLKRPKKVWEWEAMRSALDAAFMQCQPGTDKLPLGWANVRRRKLLTTTSSRQMRVNVTSKYCDGQKLRPVLECPVLRPVWETKWNEEWAVLVRTTAALAVDVLYLLIYQANTKSPAIIVCSSDILAVRAVPETSPNPFTTAFPAVEIELKGRVLLFGLATGTLRSQFISSIQQHIGFVPDRVAAGLDDVLLSSDMTTVSLGLESNRWGPQRRSILNARRLPFPTSDEACFNTNSGTGATAASASTSTSSGCFNVSHPAYSAVLDPAPAFQSGDPEMDLLHLRKQLQTESDLKPWELTAILLRSALELTDDTSLEDQIRFFDHAARLRHLDIVRWSRVMTEEEKICFALNLYHAMRLHAKFLVGQPSSILGWASFGSRVSYAIGAGANAIVLSLAEIEHCVLRKPMSLARSILSTTHPDSPFTNLLQLTRPEPRINFALNYGTRSSSPNVLVLYSPSQVDKLLDLAAADFLAHQLKVDVTKGLIGIPKIASWYGKDFVTSSSADLNTKRIAKEIILYTGAQQREIIQRLLRHEGISFKVRSFRWKALGVQHELIA</sequence>
<dbReference type="Proteomes" id="UP001642464">
    <property type="component" value="Unassembled WGS sequence"/>
</dbReference>